<dbReference type="InterPro" id="IPR045177">
    <property type="entry name" value="FDM1-5/IDN2"/>
</dbReference>
<evidence type="ECO:0000256" key="1">
    <source>
        <dbReference type="SAM" id="Coils"/>
    </source>
</evidence>
<feature type="coiled-coil region" evidence="1">
    <location>
        <begin position="1"/>
        <end position="79"/>
    </location>
</feature>
<feature type="domain" description="Factor of DNA methylation 1-5/IDN2" evidence="2">
    <location>
        <begin position="109"/>
        <end position="147"/>
    </location>
</feature>
<dbReference type="EMBL" id="PKPP01014659">
    <property type="protein sequence ID" value="PWA39417.1"/>
    <property type="molecule type" value="Genomic_DNA"/>
</dbReference>
<dbReference type="PANTHER" id="PTHR21596:SF65">
    <property type="entry name" value="PROTEIN INVOLVED IN DE NOVO 2-RELATED"/>
    <property type="match status" value="1"/>
</dbReference>
<evidence type="ECO:0000313" key="3">
    <source>
        <dbReference type="EMBL" id="PWA39417.1"/>
    </source>
</evidence>
<keyword evidence="1" id="KW-0175">Coiled coil</keyword>
<dbReference type="PANTHER" id="PTHR21596">
    <property type="entry name" value="RIBONUCLEASE P SUBUNIT P38"/>
    <property type="match status" value="1"/>
</dbReference>
<keyword evidence="4" id="KW-1185">Reference proteome</keyword>
<name>A0A2U1KRN2_ARTAN</name>
<accession>A0A2U1KRN2</accession>
<dbReference type="AlphaFoldDB" id="A0A2U1KRN2"/>
<comment type="caution">
    <text evidence="3">The sequence shown here is derived from an EMBL/GenBank/DDBJ whole genome shotgun (WGS) entry which is preliminary data.</text>
</comment>
<evidence type="ECO:0000313" key="4">
    <source>
        <dbReference type="Proteomes" id="UP000245207"/>
    </source>
</evidence>
<evidence type="ECO:0000259" key="2">
    <source>
        <dbReference type="Pfam" id="PF03469"/>
    </source>
</evidence>
<dbReference type="OrthoDB" id="1668088at2759"/>
<dbReference type="Pfam" id="PF03469">
    <property type="entry name" value="XH"/>
    <property type="match status" value="1"/>
</dbReference>
<organism evidence="3 4">
    <name type="scientific">Artemisia annua</name>
    <name type="common">Sweet wormwood</name>
    <dbReference type="NCBI Taxonomy" id="35608"/>
    <lineage>
        <taxon>Eukaryota</taxon>
        <taxon>Viridiplantae</taxon>
        <taxon>Streptophyta</taxon>
        <taxon>Embryophyta</taxon>
        <taxon>Tracheophyta</taxon>
        <taxon>Spermatophyta</taxon>
        <taxon>Magnoliopsida</taxon>
        <taxon>eudicotyledons</taxon>
        <taxon>Gunneridae</taxon>
        <taxon>Pentapetalae</taxon>
        <taxon>asterids</taxon>
        <taxon>campanulids</taxon>
        <taxon>Asterales</taxon>
        <taxon>Asteraceae</taxon>
        <taxon>Asteroideae</taxon>
        <taxon>Anthemideae</taxon>
        <taxon>Artemisiinae</taxon>
        <taxon>Artemisia</taxon>
    </lineage>
</organism>
<protein>
    <recommendedName>
        <fullName evidence="2">Factor of DNA methylation 1-5/IDN2 domain-containing protein</fullName>
    </recommendedName>
</protein>
<reference evidence="3 4" key="1">
    <citation type="journal article" date="2018" name="Mol. Plant">
        <title>The genome of Artemisia annua provides insight into the evolution of Asteraceae family and artemisinin biosynthesis.</title>
        <authorList>
            <person name="Shen Q."/>
            <person name="Zhang L."/>
            <person name="Liao Z."/>
            <person name="Wang S."/>
            <person name="Yan T."/>
            <person name="Shi P."/>
            <person name="Liu M."/>
            <person name="Fu X."/>
            <person name="Pan Q."/>
            <person name="Wang Y."/>
            <person name="Lv Z."/>
            <person name="Lu X."/>
            <person name="Zhang F."/>
            <person name="Jiang W."/>
            <person name="Ma Y."/>
            <person name="Chen M."/>
            <person name="Hao X."/>
            <person name="Li L."/>
            <person name="Tang Y."/>
            <person name="Lv G."/>
            <person name="Zhou Y."/>
            <person name="Sun X."/>
            <person name="Brodelius P.E."/>
            <person name="Rose J.K.C."/>
            <person name="Tang K."/>
        </authorList>
    </citation>
    <scope>NUCLEOTIDE SEQUENCE [LARGE SCALE GENOMIC DNA]</scope>
    <source>
        <strain evidence="4">cv. Huhao1</strain>
        <tissue evidence="3">Leaf</tissue>
    </source>
</reference>
<dbReference type="GO" id="GO:0080188">
    <property type="term" value="P:gene silencing by siRNA-directed DNA methylation"/>
    <property type="evidence" value="ECO:0007669"/>
    <property type="project" value="InterPro"/>
</dbReference>
<dbReference type="InterPro" id="IPR005379">
    <property type="entry name" value="FDM1-5/IDN2_XH"/>
</dbReference>
<sequence length="150" mass="17437">MRDYKQECDKFEATNKILQQRENEKELVAIYKQIAELEEQLKAKTESLHSKSMELEIALQELENLQKNLTLDFNVKNDELQDATRELIGGLKGNSKRSRIGVKTLDDPHGKGGLAVEEPWHNKENRIASLKEGVEYIIKQWKTEKKRVMD</sequence>
<dbReference type="Proteomes" id="UP000245207">
    <property type="component" value="Unassembled WGS sequence"/>
</dbReference>
<gene>
    <name evidence="3" type="ORF">CTI12_AA571970</name>
</gene>
<proteinExistence type="predicted"/>